<dbReference type="STRING" id="564137.SAMN04488238_11649"/>
<dbReference type="Proteomes" id="UP000198539">
    <property type="component" value="Unassembled WGS sequence"/>
</dbReference>
<proteinExistence type="predicted"/>
<name>A0A1H3DZV9_9RHOB</name>
<evidence type="ECO:0000313" key="2">
    <source>
        <dbReference type="Proteomes" id="UP000198539"/>
    </source>
</evidence>
<keyword evidence="2" id="KW-1185">Reference proteome</keyword>
<sequence length="253" mass="28216">MSRADQARVTKEASAELIAKFPKVASLPRDSRGLPVPANVGRDPVNGRPVFATSDLNKEIDLLCDGKCAVTGTKFDTDDVWFISTPDLALYPFGLCLDAPVCGEAKDFSLQVCPYFSLKNYQALSSEQKDAMSRNRQGVDPIKEFVQPTKFAAVRVRGFQVQPTASGMRYLPSRRYTRVEFWKERSCEQVAEGAELDLLLNENFQIADGIFQKVKWPDWAHASFNGNLNGLWPWNIPGARDILLQAAREALAK</sequence>
<gene>
    <name evidence="1" type="ORF">SAMN04488238_11649</name>
</gene>
<accession>A0A1H3DZV9</accession>
<evidence type="ECO:0000313" key="1">
    <source>
        <dbReference type="EMBL" id="SDX71184.1"/>
    </source>
</evidence>
<organism evidence="1 2">
    <name type="scientific">Roseicitreum antarcticum</name>
    <dbReference type="NCBI Taxonomy" id="564137"/>
    <lineage>
        <taxon>Bacteria</taxon>
        <taxon>Pseudomonadati</taxon>
        <taxon>Pseudomonadota</taxon>
        <taxon>Alphaproteobacteria</taxon>
        <taxon>Rhodobacterales</taxon>
        <taxon>Paracoccaceae</taxon>
        <taxon>Roseicitreum</taxon>
    </lineage>
</organism>
<dbReference type="EMBL" id="FNOM01000016">
    <property type="protein sequence ID" value="SDX71184.1"/>
    <property type="molecule type" value="Genomic_DNA"/>
</dbReference>
<reference evidence="1 2" key="1">
    <citation type="submission" date="2016-10" db="EMBL/GenBank/DDBJ databases">
        <authorList>
            <person name="de Groot N.N."/>
        </authorList>
    </citation>
    <scope>NUCLEOTIDE SEQUENCE [LARGE SCALE GENOMIC DNA]</scope>
    <source>
        <strain evidence="1 2">CGMCC 1.8894</strain>
    </source>
</reference>
<dbReference type="AlphaFoldDB" id="A0A1H3DZV9"/>
<protein>
    <submittedName>
        <fullName evidence="1">Uncharacterized protein</fullName>
    </submittedName>
</protein>